<protein>
    <submittedName>
        <fullName evidence="2">Uncharacterized protein</fullName>
    </submittedName>
</protein>
<dbReference type="EMBL" id="JACAGB010000024">
    <property type="protein sequence ID" value="KAF6304825.1"/>
    <property type="molecule type" value="Genomic_DNA"/>
</dbReference>
<keyword evidence="3" id="KW-1185">Reference proteome</keyword>
<feature type="region of interest" description="Disordered" evidence="1">
    <location>
        <begin position="54"/>
        <end position="157"/>
    </location>
</feature>
<reference evidence="2 3" key="1">
    <citation type="journal article" date="2020" name="Nature">
        <title>Six reference-quality genomes reveal evolution of bat adaptations.</title>
        <authorList>
            <person name="Jebb D."/>
            <person name="Huang Z."/>
            <person name="Pippel M."/>
            <person name="Hughes G.M."/>
            <person name="Lavrichenko K."/>
            <person name="Devanna P."/>
            <person name="Winkler S."/>
            <person name="Jermiin L.S."/>
            <person name="Skirmuntt E.C."/>
            <person name="Katzourakis A."/>
            <person name="Burkitt-Gray L."/>
            <person name="Ray D.A."/>
            <person name="Sullivan K.A.M."/>
            <person name="Roscito J.G."/>
            <person name="Kirilenko B.M."/>
            <person name="Davalos L.M."/>
            <person name="Corthals A.P."/>
            <person name="Power M.L."/>
            <person name="Jones G."/>
            <person name="Ransome R.D."/>
            <person name="Dechmann D.K.N."/>
            <person name="Locatelli A.G."/>
            <person name="Puechmaille S.J."/>
            <person name="Fedrigo O."/>
            <person name="Jarvis E.D."/>
            <person name="Hiller M."/>
            <person name="Vernes S.C."/>
            <person name="Myers E.W."/>
            <person name="Teeling E.C."/>
        </authorList>
    </citation>
    <scope>NUCLEOTIDE SEQUENCE [LARGE SCALE GENOMIC DNA]</scope>
    <source>
        <strain evidence="2">MPipKuh1</strain>
        <tissue evidence="2">Flight muscle</tissue>
    </source>
</reference>
<organism evidence="2 3">
    <name type="scientific">Pipistrellus kuhlii</name>
    <name type="common">Kuhl's pipistrelle</name>
    <dbReference type="NCBI Taxonomy" id="59472"/>
    <lineage>
        <taxon>Eukaryota</taxon>
        <taxon>Metazoa</taxon>
        <taxon>Chordata</taxon>
        <taxon>Craniata</taxon>
        <taxon>Vertebrata</taxon>
        <taxon>Euteleostomi</taxon>
        <taxon>Mammalia</taxon>
        <taxon>Eutheria</taxon>
        <taxon>Laurasiatheria</taxon>
        <taxon>Chiroptera</taxon>
        <taxon>Yangochiroptera</taxon>
        <taxon>Vespertilionidae</taxon>
        <taxon>Pipistrellus</taxon>
    </lineage>
</organism>
<gene>
    <name evidence="2" type="ORF">mPipKuh1_009278</name>
</gene>
<dbReference type="AlphaFoldDB" id="A0A7J7TW40"/>
<proteinExistence type="predicted"/>
<comment type="caution">
    <text evidence="2">The sequence shown here is derived from an EMBL/GenBank/DDBJ whole genome shotgun (WGS) entry which is preliminary data.</text>
</comment>
<sequence>MVTSWHKGTQSYHLETRELRSEMNKVSLGQLECLLWRRDGAHCTPSPTPPHPCLLLSPPASENPCSGHQQAPVPQDADPTQLLPPLAPERAGSDQGSPHPFPGAVSEMRPYDGSGQKAQGRFSGASGGNPCSESALEKGSLDKAGPGCETTAVSLPG</sequence>
<evidence type="ECO:0000313" key="3">
    <source>
        <dbReference type="Proteomes" id="UP000558488"/>
    </source>
</evidence>
<evidence type="ECO:0000256" key="1">
    <source>
        <dbReference type="SAM" id="MobiDB-lite"/>
    </source>
</evidence>
<evidence type="ECO:0000313" key="2">
    <source>
        <dbReference type="EMBL" id="KAF6304825.1"/>
    </source>
</evidence>
<accession>A0A7J7TW40</accession>
<dbReference type="Proteomes" id="UP000558488">
    <property type="component" value="Unassembled WGS sequence"/>
</dbReference>
<name>A0A7J7TW40_PIPKU</name>